<evidence type="ECO:0000313" key="4">
    <source>
        <dbReference type="EMBL" id="ETO33258.1"/>
    </source>
</evidence>
<dbReference type="InterPro" id="IPR015943">
    <property type="entry name" value="WD40/YVTN_repeat-like_dom_sf"/>
</dbReference>
<dbReference type="InterPro" id="IPR036322">
    <property type="entry name" value="WD40_repeat_dom_sf"/>
</dbReference>
<dbReference type="InterPro" id="IPR019775">
    <property type="entry name" value="WD40_repeat_CS"/>
</dbReference>
<evidence type="ECO:0000256" key="2">
    <source>
        <dbReference type="ARBA" id="ARBA00022737"/>
    </source>
</evidence>
<dbReference type="Proteomes" id="UP000023152">
    <property type="component" value="Unassembled WGS sequence"/>
</dbReference>
<dbReference type="PROSITE" id="PS50082">
    <property type="entry name" value="WD_REPEATS_2"/>
    <property type="match status" value="2"/>
</dbReference>
<evidence type="ECO:0000313" key="5">
    <source>
        <dbReference type="Proteomes" id="UP000023152"/>
    </source>
</evidence>
<dbReference type="InterPro" id="IPR020472">
    <property type="entry name" value="WD40_PAC1"/>
</dbReference>
<dbReference type="EMBL" id="ASPP01003542">
    <property type="protein sequence ID" value="ETO33258.1"/>
    <property type="molecule type" value="Genomic_DNA"/>
</dbReference>
<dbReference type="PANTHER" id="PTHR22847">
    <property type="entry name" value="WD40 REPEAT PROTEIN"/>
    <property type="match status" value="1"/>
</dbReference>
<proteinExistence type="predicted"/>
<organism evidence="4 5">
    <name type="scientific">Reticulomyxa filosa</name>
    <dbReference type="NCBI Taxonomy" id="46433"/>
    <lineage>
        <taxon>Eukaryota</taxon>
        <taxon>Sar</taxon>
        <taxon>Rhizaria</taxon>
        <taxon>Retaria</taxon>
        <taxon>Foraminifera</taxon>
        <taxon>Monothalamids</taxon>
        <taxon>Reticulomyxidae</taxon>
        <taxon>Reticulomyxa</taxon>
    </lineage>
</organism>
<protein>
    <submittedName>
        <fullName evidence="4">F-box and wd40 domain protein</fullName>
    </submittedName>
</protein>
<dbReference type="PRINTS" id="PR00320">
    <property type="entry name" value="GPROTEINBRPT"/>
</dbReference>
<comment type="caution">
    <text evidence="4">The sequence shown here is derived from an EMBL/GenBank/DDBJ whole genome shotgun (WGS) entry which is preliminary data.</text>
</comment>
<dbReference type="GO" id="GO:1990234">
    <property type="term" value="C:transferase complex"/>
    <property type="evidence" value="ECO:0007669"/>
    <property type="project" value="UniProtKB-ARBA"/>
</dbReference>
<dbReference type="SUPFAM" id="SSF50978">
    <property type="entry name" value="WD40 repeat-like"/>
    <property type="match status" value="1"/>
</dbReference>
<sequence length="241" mass="27913">MYNLIQFFVNPSLNLKKKLKHFFYLASSKIISREKNQKKKKIQIIIYYLIRISNIKLGWIKDFDKIVVNYLLNTYTGHASVVQSIDYSTFDDCQLICSGSYDNTVRIWNFDNNKQIQSLNRHSAFVLCVKFSQYHYHNHCQHYGSNELLNIILSGSADESVRLWNIRSGQQIQDVISVEYAPFIIESNRSNSNVVCSGSVDKTIKLKKKINNNEQKSNGDSCVNLCYGSDKDSIRVWGRTL</sequence>
<evidence type="ECO:0000256" key="3">
    <source>
        <dbReference type="PROSITE-ProRule" id="PRU00221"/>
    </source>
</evidence>
<gene>
    <name evidence="4" type="ORF">RFI_03848</name>
</gene>
<dbReference type="Gene3D" id="2.130.10.10">
    <property type="entry name" value="YVTN repeat-like/Quinoprotein amine dehydrogenase"/>
    <property type="match status" value="1"/>
</dbReference>
<dbReference type="Pfam" id="PF00400">
    <property type="entry name" value="WD40"/>
    <property type="match status" value="2"/>
</dbReference>
<dbReference type="OrthoDB" id="7326421at2759"/>
<reference evidence="4 5" key="1">
    <citation type="journal article" date="2013" name="Curr. Biol.">
        <title>The Genome of the Foraminiferan Reticulomyxa filosa.</title>
        <authorList>
            <person name="Glockner G."/>
            <person name="Hulsmann N."/>
            <person name="Schleicher M."/>
            <person name="Noegel A.A."/>
            <person name="Eichinger L."/>
            <person name="Gallinger C."/>
            <person name="Pawlowski J."/>
            <person name="Sierra R."/>
            <person name="Euteneuer U."/>
            <person name="Pillet L."/>
            <person name="Moustafa A."/>
            <person name="Platzer M."/>
            <person name="Groth M."/>
            <person name="Szafranski K."/>
            <person name="Schliwa M."/>
        </authorList>
    </citation>
    <scope>NUCLEOTIDE SEQUENCE [LARGE SCALE GENOMIC DNA]</scope>
</reference>
<keyword evidence="2" id="KW-0677">Repeat</keyword>
<dbReference type="SMART" id="SM00320">
    <property type="entry name" value="WD40"/>
    <property type="match status" value="2"/>
</dbReference>
<dbReference type="PROSITE" id="PS00678">
    <property type="entry name" value="WD_REPEATS_1"/>
    <property type="match status" value="2"/>
</dbReference>
<feature type="repeat" description="WD" evidence="3">
    <location>
        <begin position="75"/>
        <end position="118"/>
    </location>
</feature>
<dbReference type="InterPro" id="IPR001680">
    <property type="entry name" value="WD40_rpt"/>
</dbReference>
<evidence type="ECO:0000256" key="1">
    <source>
        <dbReference type="ARBA" id="ARBA00022574"/>
    </source>
</evidence>
<dbReference type="PANTHER" id="PTHR22847:SF637">
    <property type="entry name" value="WD REPEAT DOMAIN 5B"/>
    <property type="match status" value="1"/>
</dbReference>
<dbReference type="AlphaFoldDB" id="X6P562"/>
<name>X6P562_RETFI</name>
<dbReference type="PROSITE" id="PS50294">
    <property type="entry name" value="WD_REPEATS_REGION"/>
    <property type="match status" value="1"/>
</dbReference>
<feature type="repeat" description="WD" evidence="3">
    <location>
        <begin position="150"/>
        <end position="174"/>
    </location>
</feature>
<accession>X6P562</accession>
<keyword evidence="5" id="KW-1185">Reference proteome</keyword>
<keyword evidence="1 3" id="KW-0853">WD repeat</keyword>